<dbReference type="Gene3D" id="1.25.40.20">
    <property type="entry name" value="Ankyrin repeat-containing domain"/>
    <property type="match status" value="2"/>
</dbReference>
<keyword evidence="5" id="KW-1185">Reference proteome</keyword>
<protein>
    <recommendedName>
        <fullName evidence="6">Ankyrin repeat and MYND domain-containing protein 1</fullName>
    </recommendedName>
</protein>
<dbReference type="SUPFAM" id="SSF48403">
    <property type="entry name" value="Ankyrin repeat"/>
    <property type="match status" value="2"/>
</dbReference>
<dbReference type="InterPro" id="IPR036770">
    <property type="entry name" value="Ankyrin_rpt-contain_sf"/>
</dbReference>
<evidence type="ECO:0000313" key="5">
    <source>
        <dbReference type="Proteomes" id="UP000663880"/>
    </source>
</evidence>
<dbReference type="InterPro" id="IPR053064">
    <property type="entry name" value="Ankyrin-MYND_domain-protein"/>
</dbReference>
<dbReference type="InterPro" id="IPR002110">
    <property type="entry name" value="Ankyrin_rpt"/>
</dbReference>
<dbReference type="Pfam" id="PF00023">
    <property type="entry name" value="Ank"/>
    <property type="match status" value="1"/>
</dbReference>
<evidence type="ECO:0000256" key="2">
    <source>
        <dbReference type="PROSITE-ProRule" id="PRU00023"/>
    </source>
</evidence>
<dbReference type="OrthoDB" id="496749at2759"/>
<comment type="caution">
    <text evidence="4">The sequence shown here is derived from an EMBL/GenBank/DDBJ whole genome shotgun (WGS) entry which is preliminary data.</text>
</comment>
<dbReference type="Pfam" id="PF12796">
    <property type="entry name" value="Ank_2"/>
    <property type="match status" value="1"/>
</dbReference>
<organism evidence="4 5">
    <name type="scientific">Pieris macdunnoughi</name>
    <dbReference type="NCBI Taxonomy" id="345717"/>
    <lineage>
        <taxon>Eukaryota</taxon>
        <taxon>Metazoa</taxon>
        <taxon>Ecdysozoa</taxon>
        <taxon>Arthropoda</taxon>
        <taxon>Hexapoda</taxon>
        <taxon>Insecta</taxon>
        <taxon>Pterygota</taxon>
        <taxon>Neoptera</taxon>
        <taxon>Endopterygota</taxon>
        <taxon>Lepidoptera</taxon>
        <taxon>Glossata</taxon>
        <taxon>Ditrysia</taxon>
        <taxon>Papilionoidea</taxon>
        <taxon>Pieridae</taxon>
        <taxon>Pierinae</taxon>
        <taxon>Pieris</taxon>
    </lineage>
</organism>
<gene>
    <name evidence="4" type="ORF">PMACD_LOCUS8076</name>
</gene>
<dbReference type="PROSITE" id="PS50088">
    <property type="entry name" value="ANK_REPEAT"/>
    <property type="match status" value="2"/>
</dbReference>
<feature type="repeat" description="ANK" evidence="2">
    <location>
        <begin position="638"/>
        <end position="674"/>
    </location>
</feature>
<sequence length="1079" mass="123747">MVNSSKPCKSVDTKREKTWLYDQYYIGERDSEKRKSGRGIHHWTGAKSLESYDGQFTCDTMHGAGEYRWRYHDGKPFTYEGYFFNNNMHGYGVMSFPDGRTFRGLFINNTRWGPGIQSHAAINEDVGLWCGNQLIRLAWKPSTPSITPDFMMNTVGKTIVEYHRRLLATKIKVIGKSNSALDLLKECGADPVSAVEKWHKLYPKHCTDIASPMCHVQQFEYDYYEKNTQYKLEEVNQIPYFEDTQTSDTEQNNIYYAWNNNNVTINMMKHSYQHEEQRDHSQIDLSSILSGPRRLFKSAGKHEADCRALLLTSYLGYIVNVAQLINKENVHPNVSDLQGNSALMYATCGDQADVIRFLVEAGANVNAFNDTCCTPLGIALMRYACAINDIPPNSMVQALIPPPVIPTPPTEESKVFEWNIIRDQFGPTITSINRTPSKTGRTASSKKVKSLMSIKDQPVSKKKTDASPIKHPEPLYESDDSLCDYKKVYNDANREYSIKVNDIFISPNADVPYLFNIADMIMEIETLEEDSKKIQEKNPKKNMSKVIKDTFKTSKVLISQSKERLDHMSENSLQKLRSDMLSKMKLTILELLANGAKPTLVCCPQPALVMAISCNSPDLIKHLVQYGADVNELYPRLRGYSPLDIAVSRQFTWENLEIIRALLENGANANRSIHCEGDSSDITVTVIRISAPTLLHAVLARKVEIENEEEIRRHLIDLLLDYNCNPLSQFKGRSAIDVAMTKNISLFDVFVRNRKTNLNCVINDSNQSVLVKMFSIPFFKSIGAERIQILIDLLVYGADPLLSCKNGQDKYQNIFVFAKKTLSEMENGPQEKMKKEDVKKPEKPKKDEKLSTKSIGRMVTDDKEDYKQAIELVTECGRLVHIRWLQGQLAKNLIETIYKYRHRQWNMILNECKNKKAIGLWLTPHRGIEIWNIFNSTKKKIYTDQRVLKHFLCIVTFLAWRFYNPKKNDFTPWSKVTTIVKDLIEKDVLYLLKENNSINKTIEDIPWKCSFVKPELDRAEKKFKICFECALPLNENKLTCNICKMISFCSLECLKENVDRANCHPCSNDLKLKHFPSLD</sequence>
<feature type="region of interest" description="Disordered" evidence="3">
    <location>
        <begin position="453"/>
        <end position="473"/>
    </location>
</feature>
<feature type="region of interest" description="Disordered" evidence="3">
    <location>
        <begin position="827"/>
        <end position="853"/>
    </location>
</feature>
<dbReference type="PROSITE" id="PS50297">
    <property type="entry name" value="ANK_REP_REGION"/>
    <property type="match status" value="1"/>
</dbReference>
<dbReference type="Gene3D" id="2.20.110.10">
    <property type="entry name" value="Histone H3 K4-specific methyltransferase SET7/9 N-terminal domain"/>
    <property type="match status" value="1"/>
</dbReference>
<evidence type="ECO:0000313" key="4">
    <source>
        <dbReference type="EMBL" id="CAF4863003.1"/>
    </source>
</evidence>
<feature type="compositionally biased region" description="Basic and acidic residues" evidence="3">
    <location>
        <begin position="829"/>
        <end position="851"/>
    </location>
</feature>
<evidence type="ECO:0000256" key="3">
    <source>
        <dbReference type="SAM" id="MobiDB-lite"/>
    </source>
</evidence>
<reference evidence="4" key="1">
    <citation type="submission" date="2021-02" db="EMBL/GenBank/DDBJ databases">
        <authorList>
            <person name="Steward A R."/>
        </authorList>
    </citation>
    <scope>NUCLEOTIDE SEQUENCE</scope>
</reference>
<dbReference type="Proteomes" id="UP000663880">
    <property type="component" value="Unassembled WGS sequence"/>
</dbReference>
<dbReference type="PANTHER" id="PTHR15897">
    <property type="entry name" value="ANKYRIN REPEAT AND MYND DOMAIN PROTEIN 1"/>
    <property type="match status" value="1"/>
</dbReference>
<keyword evidence="2" id="KW-0040">ANK repeat</keyword>
<evidence type="ECO:0008006" key="6">
    <source>
        <dbReference type="Google" id="ProtNLM"/>
    </source>
</evidence>
<dbReference type="SMART" id="SM00248">
    <property type="entry name" value="ANK"/>
    <property type="match status" value="4"/>
</dbReference>
<proteinExistence type="predicted"/>
<dbReference type="EMBL" id="CAJOBZ010000020">
    <property type="protein sequence ID" value="CAF4863003.1"/>
    <property type="molecule type" value="Genomic_DNA"/>
</dbReference>
<accession>A0A821T108</accession>
<dbReference type="SUPFAM" id="SSF82185">
    <property type="entry name" value="Histone H3 K4-specific methyltransferase SET7/9 N-terminal domain"/>
    <property type="match status" value="1"/>
</dbReference>
<dbReference type="InterPro" id="IPR003409">
    <property type="entry name" value="MORN"/>
</dbReference>
<feature type="repeat" description="ANK" evidence="2">
    <location>
        <begin position="338"/>
        <end position="370"/>
    </location>
</feature>
<dbReference type="AlphaFoldDB" id="A0A821T108"/>
<keyword evidence="1" id="KW-0677">Repeat</keyword>
<dbReference type="SMART" id="SM00698">
    <property type="entry name" value="MORN"/>
    <property type="match status" value="2"/>
</dbReference>
<dbReference type="Pfam" id="PF02493">
    <property type="entry name" value="MORN"/>
    <property type="match status" value="2"/>
</dbReference>
<feature type="compositionally biased region" description="Basic and acidic residues" evidence="3">
    <location>
        <begin position="458"/>
        <end position="473"/>
    </location>
</feature>
<name>A0A821T108_9NEOP</name>
<dbReference type="PANTHER" id="PTHR15897:SF2">
    <property type="entry name" value="ANKYRIN REPEAT AND MYND DOMAIN-CONTAINING PROTEIN 1"/>
    <property type="match status" value="1"/>
</dbReference>
<evidence type="ECO:0000256" key="1">
    <source>
        <dbReference type="ARBA" id="ARBA00022737"/>
    </source>
</evidence>